<reference evidence="1" key="1">
    <citation type="submission" date="2023-11" db="EMBL/GenBank/DDBJ databases">
        <authorList>
            <person name="Poullet M."/>
        </authorList>
    </citation>
    <scope>NUCLEOTIDE SEQUENCE</scope>
    <source>
        <strain evidence="1">E1834</strain>
    </source>
</reference>
<organism evidence="1 2">
    <name type="scientific">Meloidogyne enterolobii</name>
    <name type="common">Root-knot nematode worm</name>
    <name type="synonym">Meloidogyne mayaguensis</name>
    <dbReference type="NCBI Taxonomy" id="390850"/>
    <lineage>
        <taxon>Eukaryota</taxon>
        <taxon>Metazoa</taxon>
        <taxon>Ecdysozoa</taxon>
        <taxon>Nematoda</taxon>
        <taxon>Chromadorea</taxon>
        <taxon>Rhabditida</taxon>
        <taxon>Tylenchina</taxon>
        <taxon>Tylenchomorpha</taxon>
        <taxon>Tylenchoidea</taxon>
        <taxon>Meloidogynidae</taxon>
        <taxon>Meloidogyninae</taxon>
        <taxon>Meloidogyne</taxon>
    </lineage>
</organism>
<protein>
    <submittedName>
        <fullName evidence="1">Uncharacterized protein</fullName>
    </submittedName>
</protein>
<evidence type="ECO:0000313" key="1">
    <source>
        <dbReference type="EMBL" id="CAK5084989.1"/>
    </source>
</evidence>
<name>A0ACB1A2K1_MELEN</name>
<keyword evidence="2" id="KW-1185">Reference proteome</keyword>
<gene>
    <name evidence="1" type="ORF">MENTE1834_LOCUS32406</name>
</gene>
<dbReference type="EMBL" id="CAVMJV010000056">
    <property type="protein sequence ID" value="CAK5084989.1"/>
    <property type="molecule type" value="Genomic_DNA"/>
</dbReference>
<sequence length="53" mass="6179">MSKKRFFDFFLFDFSTPSGPNFKKLRFFGACNSYVLYRLAPLPDLSDFPEVSS</sequence>
<comment type="caution">
    <text evidence="1">The sequence shown here is derived from an EMBL/GenBank/DDBJ whole genome shotgun (WGS) entry which is preliminary data.</text>
</comment>
<dbReference type="Proteomes" id="UP001497535">
    <property type="component" value="Unassembled WGS sequence"/>
</dbReference>
<evidence type="ECO:0000313" key="2">
    <source>
        <dbReference type="Proteomes" id="UP001497535"/>
    </source>
</evidence>
<proteinExistence type="predicted"/>
<accession>A0ACB1A2K1</accession>